<dbReference type="RefSeq" id="WP_110461880.1">
    <property type="nucleotide sequence ID" value="NZ_QKMR01000009.1"/>
</dbReference>
<name>A0A318XMF7_9FIRM</name>
<feature type="transmembrane region" description="Helical" evidence="1">
    <location>
        <begin position="398"/>
        <end position="414"/>
    </location>
</feature>
<proteinExistence type="predicted"/>
<feature type="transmembrane region" description="Helical" evidence="1">
    <location>
        <begin position="329"/>
        <end position="353"/>
    </location>
</feature>
<dbReference type="Proteomes" id="UP000248132">
    <property type="component" value="Unassembled WGS sequence"/>
</dbReference>
<dbReference type="InterPro" id="IPR031584">
    <property type="entry name" value="Put_ABC_export"/>
</dbReference>
<feature type="transmembrane region" description="Helical" evidence="1">
    <location>
        <begin position="459"/>
        <end position="479"/>
    </location>
</feature>
<feature type="transmembrane region" description="Helical" evidence="1">
    <location>
        <begin position="175"/>
        <end position="196"/>
    </location>
</feature>
<feature type="transmembrane region" description="Helical" evidence="1">
    <location>
        <begin position="420"/>
        <end position="439"/>
    </location>
</feature>
<dbReference type="OrthoDB" id="816862at2"/>
<keyword evidence="3" id="KW-1185">Reference proteome</keyword>
<dbReference type="EMBL" id="QKMR01000009">
    <property type="protein sequence ID" value="PYG87824.1"/>
    <property type="molecule type" value="Genomic_DNA"/>
</dbReference>
<protein>
    <submittedName>
        <fullName evidence="2">Putative ABC exporter</fullName>
    </submittedName>
</protein>
<feature type="transmembrane region" description="Helical" evidence="1">
    <location>
        <begin position="58"/>
        <end position="76"/>
    </location>
</feature>
<accession>A0A318XMF7</accession>
<feature type="transmembrane region" description="Helical" evidence="1">
    <location>
        <begin position="20"/>
        <end position="46"/>
    </location>
</feature>
<evidence type="ECO:0000313" key="2">
    <source>
        <dbReference type="EMBL" id="PYG87824.1"/>
    </source>
</evidence>
<keyword evidence="1" id="KW-0472">Membrane</keyword>
<evidence type="ECO:0000256" key="1">
    <source>
        <dbReference type="SAM" id="Phobius"/>
    </source>
</evidence>
<feature type="transmembrane region" description="Helical" evidence="1">
    <location>
        <begin position="485"/>
        <end position="506"/>
    </location>
</feature>
<organism evidence="2 3">
    <name type="scientific">Ruminiclostridium sufflavum DSM 19573</name>
    <dbReference type="NCBI Taxonomy" id="1121337"/>
    <lineage>
        <taxon>Bacteria</taxon>
        <taxon>Bacillati</taxon>
        <taxon>Bacillota</taxon>
        <taxon>Clostridia</taxon>
        <taxon>Eubacteriales</taxon>
        <taxon>Oscillospiraceae</taxon>
        <taxon>Ruminiclostridium</taxon>
    </lineage>
</organism>
<gene>
    <name evidence="2" type="ORF">LY28_01844</name>
</gene>
<sequence length="518" mass="57406">MQAIMYLLRRTYINKLKRSFSSPVSIIITLIAVLSIGSSIVFAFTAKRSGADVKFAETLIAGIVLLIGVILYNSFLSRDSGILTMADANFLFTGPFERRTVLAYLLISTAPASVLTGLMICFYFPYIIGSALTAPKFLVVLLINSLLFACIYLSYYYIYILDIEKPGLKKKVRKVFLAIIGAMAIVFVIVLFNTGFDLKITAQKYFTHYLYNLVPLFGWTKWAISSLIAGNIIYGFIPAAVLLSAVIVFLCLALYNINTDFYEKTLEDSISLQKLLDDKRTNGNVDARSIAKLKDKASAVKFNSGAGAIYSRQQLESNKVGFGTRYREVFMGLIYVAFGLMFSLEFNFVLVMVGFSSLTMSLNDSWHRDFKKPYVFLIPASSFSKLIMSVLPGMVKTLLSGGISIALAGLIYKVNPVNLLSYIFVFASFVVLFIFAEILTYRLIGSGTNVMAVTFMRMLFAMAACIPAVIVLVIITVVSNEMPDLPAIFVSVISTNLVFSILLAYLSRGIFESSEIMD</sequence>
<keyword evidence="1" id="KW-0812">Transmembrane</keyword>
<feature type="transmembrane region" description="Helical" evidence="1">
    <location>
        <begin position="232"/>
        <end position="255"/>
    </location>
</feature>
<feature type="transmembrane region" description="Helical" evidence="1">
    <location>
        <begin position="101"/>
        <end position="125"/>
    </location>
</feature>
<reference evidence="2 3" key="1">
    <citation type="submission" date="2018-06" db="EMBL/GenBank/DDBJ databases">
        <title>Genomic Encyclopedia of Type Strains, Phase I: the one thousand microbial genomes (KMG-I) project.</title>
        <authorList>
            <person name="Kyrpides N."/>
        </authorList>
    </citation>
    <scope>NUCLEOTIDE SEQUENCE [LARGE SCALE GENOMIC DNA]</scope>
    <source>
        <strain evidence="2 3">DSM 19573</strain>
    </source>
</reference>
<evidence type="ECO:0000313" key="3">
    <source>
        <dbReference type="Proteomes" id="UP000248132"/>
    </source>
</evidence>
<keyword evidence="1" id="KW-1133">Transmembrane helix</keyword>
<feature type="transmembrane region" description="Helical" evidence="1">
    <location>
        <begin position="137"/>
        <end position="163"/>
    </location>
</feature>
<comment type="caution">
    <text evidence="2">The sequence shown here is derived from an EMBL/GenBank/DDBJ whole genome shotgun (WGS) entry which is preliminary data.</text>
</comment>
<dbReference type="Pfam" id="PF16962">
    <property type="entry name" value="ABC_export"/>
    <property type="match status" value="1"/>
</dbReference>
<dbReference type="AlphaFoldDB" id="A0A318XMF7"/>